<evidence type="ECO:0000259" key="17">
    <source>
        <dbReference type="PROSITE" id="PS50859"/>
    </source>
</evidence>
<dbReference type="PROSITE" id="PS50892">
    <property type="entry name" value="V_SNARE"/>
    <property type="match status" value="1"/>
</dbReference>
<evidence type="ECO:0000256" key="8">
    <source>
        <dbReference type="ARBA" id="ARBA00037801"/>
    </source>
</evidence>
<dbReference type="GO" id="GO:0005794">
    <property type="term" value="C:Golgi apparatus"/>
    <property type="evidence" value="ECO:0007669"/>
    <property type="project" value="UniProtKB-SubCell"/>
</dbReference>
<keyword evidence="7 16" id="KW-0472">Membrane</keyword>
<dbReference type="FunFam" id="1.20.5.110:FF:000004">
    <property type="entry name" value="Vesicle-associated membrane protein 7"/>
    <property type="match status" value="1"/>
</dbReference>
<dbReference type="InterPro" id="IPR001388">
    <property type="entry name" value="Synaptobrevin-like"/>
</dbReference>
<dbReference type="SUPFAM" id="SSF64356">
    <property type="entry name" value="SNARE-like"/>
    <property type="match status" value="1"/>
</dbReference>
<evidence type="ECO:0000256" key="15">
    <source>
        <dbReference type="PROSITE-ProRule" id="PRU00290"/>
    </source>
</evidence>
<dbReference type="GO" id="GO:0000149">
    <property type="term" value="F:SNARE binding"/>
    <property type="evidence" value="ECO:0007669"/>
    <property type="project" value="TreeGrafter"/>
</dbReference>
<evidence type="ECO:0000256" key="1">
    <source>
        <dbReference type="ARBA" id="ARBA00004163"/>
    </source>
</evidence>
<dbReference type="PROSITE" id="PS00417">
    <property type="entry name" value="SYNAPTOBREVIN"/>
    <property type="match status" value="1"/>
</dbReference>
<dbReference type="FunFam" id="3.30.450.50:FF:000015">
    <property type="entry name" value="Synaptobrevin 2 isoform 1"/>
    <property type="match status" value="1"/>
</dbReference>
<dbReference type="SUPFAM" id="SSF58038">
    <property type="entry name" value="SNARE fusion complex"/>
    <property type="match status" value="1"/>
</dbReference>
<evidence type="ECO:0000313" key="20">
    <source>
        <dbReference type="Proteomes" id="UP000596742"/>
    </source>
</evidence>
<dbReference type="GO" id="GO:0030670">
    <property type="term" value="C:phagocytic vesicle membrane"/>
    <property type="evidence" value="ECO:0007669"/>
    <property type="project" value="UniProtKB-SubCell"/>
</dbReference>
<evidence type="ECO:0000256" key="12">
    <source>
        <dbReference type="ARBA" id="ARBA00037875"/>
    </source>
</evidence>
<dbReference type="PROSITE" id="PS50859">
    <property type="entry name" value="LONGIN"/>
    <property type="match status" value="1"/>
</dbReference>
<name>A0A8B6EDL1_MYTGA</name>
<accession>A0A8B6EDL1</accession>
<keyword evidence="5" id="KW-0653">Protein transport</keyword>
<dbReference type="GO" id="GO:0031902">
    <property type="term" value="C:late endosome membrane"/>
    <property type="evidence" value="ECO:0007669"/>
    <property type="project" value="UniProtKB-SubCell"/>
</dbReference>
<dbReference type="Gene3D" id="1.20.5.110">
    <property type="match status" value="1"/>
</dbReference>
<dbReference type="GO" id="GO:0005765">
    <property type="term" value="C:lysosomal membrane"/>
    <property type="evidence" value="ECO:0007669"/>
    <property type="project" value="UniProtKB-SubCell"/>
</dbReference>
<dbReference type="GO" id="GO:0030658">
    <property type="term" value="C:transport vesicle membrane"/>
    <property type="evidence" value="ECO:0007669"/>
    <property type="project" value="UniProtKB-SubCell"/>
</dbReference>
<dbReference type="GO" id="GO:0015031">
    <property type="term" value="P:protein transport"/>
    <property type="evidence" value="ECO:0007669"/>
    <property type="project" value="UniProtKB-KW"/>
</dbReference>
<evidence type="ECO:0000256" key="6">
    <source>
        <dbReference type="ARBA" id="ARBA00022989"/>
    </source>
</evidence>
<gene>
    <name evidence="19" type="ORF">MGAL_10B007455</name>
</gene>
<evidence type="ECO:0000256" key="9">
    <source>
        <dbReference type="ARBA" id="ARBA00037803"/>
    </source>
</evidence>
<evidence type="ECO:0000256" key="5">
    <source>
        <dbReference type="ARBA" id="ARBA00022927"/>
    </source>
</evidence>
<dbReference type="GO" id="GO:0005789">
    <property type="term" value="C:endoplasmic reticulum membrane"/>
    <property type="evidence" value="ECO:0007669"/>
    <property type="project" value="UniProtKB-SubCell"/>
</dbReference>
<comment type="subcellular location">
    <subcellularLocation>
        <location evidence="12">Cytoplasmic vesicle</location>
        <location evidence="12">Phagosome membrane</location>
        <topology evidence="12">Single-pass type IV membrane protein</topology>
    </subcellularLocation>
    <subcellularLocation>
        <location evidence="9">Cytoplasmic vesicle</location>
        <location evidence="9">Secretory vesicle membrane</location>
        <topology evidence="9">Single-pass type IV membrane protein</topology>
    </subcellularLocation>
    <subcellularLocation>
        <location evidence="1">Endoplasmic reticulum membrane</location>
        <topology evidence="1">Single-pass type IV membrane protein</topology>
    </subcellularLocation>
    <subcellularLocation>
        <location evidence="8">Golgi apparatus</location>
        <location evidence="8">trans-Golgi network membrane</location>
        <topology evidence="8">Single-pass type IV membrane protein</topology>
    </subcellularLocation>
    <subcellularLocation>
        <location evidence="10">Late endosome membrane</location>
        <topology evidence="10">Single-pass type IV membrane protein</topology>
    </subcellularLocation>
    <subcellularLocation>
        <location evidence="11">Lysosome membrane</location>
        <topology evidence="11">Single-pass type IV membrane protein</topology>
    </subcellularLocation>
</comment>
<dbReference type="PRINTS" id="PR00219">
    <property type="entry name" value="SYNAPTOBREVN"/>
</dbReference>
<feature type="domain" description="V-SNARE coiled-coil homology" evidence="18">
    <location>
        <begin position="152"/>
        <end position="212"/>
    </location>
</feature>
<dbReference type="GO" id="GO:0031201">
    <property type="term" value="C:SNARE complex"/>
    <property type="evidence" value="ECO:0007669"/>
    <property type="project" value="TreeGrafter"/>
</dbReference>
<dbReference type="SMART" id="SM01270">
    <property type="entry name" value="Longin"/>
    <property type="match status" value="1"/>
</dbReference>
<evidence type="ECO:0000256" key="14">
    <source>
        <dbReference type="ARBA" id="ARBA00042194"/>
    </source>
</evidence>
<evidence type="ECO:0000256" key="2">
    <source>
        <dbReference type="ARBA" id="ARBA00008025"/>
    </source>
</evidence>
<keyword evidence="6 16" id="KW-1133">Transmembrane helix</keyword>
<dbReference type="InterPro" id="IPR042855">
    <property type="entry name" value="V_SNARE_CC"/>
</dbReference>
<evidence type="ECO:0000256" key="7">
    <source>
        <dbReference type="ARBA" id="ARBA00023136"/>
    </source>
</evidence>
<evidence type="ECO:0000256" key="11">
    <source>
        <dbReference type="ARBA" id="ARBA00037863"/>
    </source>
</evidence>
<dbReference type="GO" id="GO:0006887">
    <property type="term" value="P:exocytosis"/>
    <property type="evidence" value="ECO:0007669"/>
    <property type="project" value="TreeGrafter"/>
</dbReference>
<dbReference type="Proteomes" id="UP000596742">
    <property type="component" value="Unassembled WGS sequence"/>
</dbReference>
<organism evidence="19 20">
    <name type="scientific">Mytilus galloprovincialis</name>
    <name type="common">Mediterranean mussel</name>
    <dbReference type="NCBI Taxonomy" id="29158"/>
    <lineage>
        <taxon>Eukaryota</taxon>
        <taxon>Metazoa</taxon>
        <taxon>Spiralia</taxon>
        <taxon>Lophotrochozoa</taxon>
        <taxon>Mollusca</taxon>
        <taxon>Bivalvia</taxon>
        <taxon>Autobranchia</taxon>
        <taxon>Pteriomorphia</taxon>
        <taxon>Mytilida</taxon>
        <taxon>Mytiloidea</taxon>
        <taxon>Mytilidae</taxon>
        <taxon>Mytilinae</taxon>
        <taxon>Mytilus</taxon>
    </lineage>
</organism>
<evidence type="ECO:0000256" key="13">
    <source>
        <dbReference type="ARBA" id="ARBA00039269"/>
    </source>
</evidence>
<dbReference type="OrthoDB" id="248747at2759"/>
<proteinExistence type="inferred from homology"/>
<feature type="transmembrane region" description="Helical" evidence="16">
    <location>
        <begin position="216"/>
        <end position="239"/>
    </location>
</feature>
<sequence>MCVFEKNLTSEVPTCMTDNPSINVHVQNMTILYSCVARGTTILCSQANAGGSFENEVTSMLPNIPTRNDGKTTYKSSSYLYHCVVDNGIIYLCAAKPEFGKQQSYNFLAEIKRKFQGGTIAMRAVSAESHELDSEFSMELAQEMERYSKSDNVAKLRSQVDEVKDVMTQNIERVLDRGEKLDDLVDKTEDLEASAATFQKTARRIKRKYWWKNTKMMLILVLVGITVVIIIAVLIAYGAGAFSNDDTPPKNNAITSTTQSSG</sequence>
<dbReference type="EMBL" id="UYJE01004928">
    <property type="protein sequence ID" value="VDI32494.1"/>
    <property type="molecule type" value="Genomic_DNA"/>
</dbReference>
<protein>
    <recommendedName>
        <fullName evidence="13">Vesicle-associated membrane protein 7</fullName>
    </recommendedName>
    <alternativeName>
        <fullName evidence="14">Synaptobrevin-like protein 1</fullName>
    </alternativeName>
</protein>
<dbReference type="InterPro" id="IPR051097">
    <property type="entry name" value="Synaptobrevin-like_transport"/>
</dbReference>
<feature type="domain" description="Longin" evidence="17">
    <location>
        <begin position="35"/>
        <end position="140"/>
    </location>
</feature>
<evidence type="ECO:0000259" key="18">
    <source>
        <dbReference type="PROSITE" id="PS50892"/>
    </source>
</evidence>
<keyword evidence="15" id="KW-0175">Coiled coil</keyword>
<evidence type="ECO:0000313" key="19">
    <source>
        <dbReference type="EMBL" id="VDI32494.1"/>
    </source>
</evidence>
<dbReference type="Pfam" id="PF00957">
    <property type="entry name" value="Synaptobrevin"/>
    <property type="match status" value="1"/>
</dbReference>
<keyword evidence="4 16" id="KW-0812">Transmembrane</keyword>
<evidence type="ECO:0000256" key="10">
    <source>
        <dbReference type="ARBA" id="ARBA00037845"/>
    </source>
</evidence>
<dbReference type="GO" id="GO:0006906">
    <property type="term" value="P:vesicle fusion"/>
    <property type="evidence" value="ECO:0007669"/>
    <property type="project" value="TreeGrafter"/>
</dbReference>
<dbReference type="InterPro" id="IPR010908">
    <property type="entry name" value="Longin_dom"/>
</dbReference>
<reference evidence="19" key="1">
    <citation type="submission" date="2018-11" db="EMBL/GenBank/DDBJ databases">
        <authorList>
            <person name="Alioto T."/>
            <person name="Alioto T."/>
        </authorList>
    </citation>
    <scope>NUCLEOTIDE SEQUENCE</scope>
</reference>
<evidence type="ECO:0000256" key="3">
    <source>
        <dbReference type="ARBA" id="ARBA00022448"/>
    </source>
</evidence>
<dbReference type="Gene3D" id="3.30.450.50">
    <property type="entry name" value="Longin domain"/>
    <property type="match status" value="1"/>
</dbReference>
<dbReference type="CDD" id="cd14824">
    <property type="entry name" value="Longin"/>
    <property type="match status" value="1"/>
</dbReference>
<comment type="caution">
    <text evidence="19">The sequence shown here is derived from an EMBL/GenBank/DDBJ whole genome shotgun (WGS) entry which is preliminary data.</text>
</comment>
<keyword evidence="20" id="KW-1185">Reference proteome</keyword>
<dbReference type="CDD" id="cd15868">
    <property type="entry name" value="R-SNARE_VAMP8"/>
    <property type="match status" value="1"/>
</dbReference>
<dbReference type="Pfam" id="PF13774">
    <property type="entry name" value="Longin"/>
    <property type="match status" value="1"/>
</dbReference>
<dbReference type="PANTHER" id="PTHR21136:SF168">
    <property type="entry name" value="VESICLE-ASSOCIATED MEMBRANE PROTEIN 9"/>
    <property type="match status" value="1"/>
</dbReference>
<dbReference type="GO" id="GO:0005484">
    <property type="term" value="F:SNAP receptor activity"/>
    <property type="evidence" value="ECO:0007669"/>
    <property type="project" value="TreeGrafter"/>
</dbReference>
<keyword evidence="3" id="KW-0813">Transport</keyword>
<evidence type="ECO:0000256" key="4">
    <source>
        <dbReference type="ARBA" id="ARBA00022692"/>
    </source>
</evidence>
<dbReference type="PANTHER" id="PTHR21136">
    <property type="entry name" value="SNARE PROTEINS"/>
    <property type="match status" value="1"/>
</dbReference>
<comment type="similarity">
    <text evidence="2">Belongs to the synaptobrevin family.</text>
</comment>
<dbReference type="AlphaFoldDB" id="A0A8B6EDL1"/>
<evidence type="ECO:0000256" key="16">
    <source>
        <dbReference type="SAM" id="Phobius"/>
    </source>
</evidence>
<dbReference type="PROSITE" id="PS51257">
    <property type="entry name" value="PROKAR_LIPOPROTEIN"/>
    <property type="match status" value="1"/>
</dbReference>
<dbReference type="InterPro" id="IPR011012">
    <property type="entry name" value="Longin-like_dom_sf"/>
</dbReference>